<dbReference type="EC" id="2.7.4.9" evidence="2 12"/>
<dbReference type="PROSITE" id="PS01331">
    <property type="entry name" value="THYMIDYLATE_KINASE"/>
    <property type="match status" value="1"/>
</dbReference>
<comment type="function">
    <text evidence="11 12">Phosphorylation of dTMP to form dTDP in both de novo and salvage pathways of dTTP synthesis.</text>
</comment>
<evidence type="ECO:0000256" key="2">
    <source>
        <dbReference type="ARBA" id="ARBA00012980"/>
    </source>
</evidence>
<sequence length="219" mass="23226">MSGLFITFEGGEGAGKSTQTRLLHAALIAAGHEVLLTREPGGSPGAEALRELILFNEAPLSLRAQALAHMAARADHLDSVILPALSRGEIVICDRFHDSTLVYQGYGLAKGDSTTLAFIQSLRALLACEPDLTLMLEVPPAIGAARVAARGGRLDRYEQEQEAFHTRIAEGFALVAQQDPDRVKRVDASQTPKEVAAGIMAIVAPRLIGLPIDTPPCGS</sequence>
<dbReference type="HAMAP" id="MF_00165">
    <property type="entry name" value="Thymidylate_kinase"/>
    <property type="match status" value="1"/>
</dbReference>
<reference evidence="14 15" key="1">
    <citation type="journal article" date="2014" name="Genome Biol. Evol.">
        <title>Acetic acid bacteria genomes reveal functional traits for adaptation to life in insect guts.</title>
        <authorList>
            <person name="Chouaia B."/>
            <person name="Gaiarsa S."/>
            <person name="Crotti E."/>
            <person name="Comandatore F."/>
            <person name="Degli Esposti M."/>
            <person name="Ricci I."/>
            <person name="Alma A."/>
            <person name="Favia G."/>
            <person name="Bandi C."/>
            <person name="Daffonchio D."/>
        </authorList>
    </citation>
    <scope>NUCLEOTIDE SEQUENCE [LARGE SCALE GENOMIC DNA]</scope>
    <source>
        <strain evidence="14 15">SF2.1</strain>
    </source>
</reference>
<keyword evidence="5 12" id="KW-0545">Nucleotide biosynthesis</keyword>
<dbReference type="Gene3D" id="3.40.50.300">
    <property type="entry name" value="P-loop containing nucleotide triphosphate hydrolases"/>
    <property type="match status" value="1"/>
</dbReference>
<dbReference type="Pfam" id="PF02223">
    <property type="entry name" value="Thymidylate_kin"/>
    <property type="match status" value="1"/>
</dbReference>
<comment type="catalytic activity">
    <reaction evidence="10 12">
        <text>dTMP + ATP = dTDP + ADP</text>
        <dbReference type="Rhea" id="RHEA:13517"/>
        <dbReference type="ChEBI" id="CHEBI:30616"/>
        <dbReference type="ChEBI" id="CHEBI:58369"/>
        <dbReference type="ChEBI" id="CHEBI:63528"/>
        <dbReference type="ChEBI" id="CHEBI:456216"/>
        <dbReference type="EC" id="2.7.4.9"/>
    </reaction>
</comment>
<feature type="binding site" evidence="12">
    <location>
        <begin position="10"/>
        <end position="17"/>
    </location>
    <ligand>
        <name>ATP</name>
        <dbReference type="ChEBI" id="CHEBI:30616"/>
    </ligand>
</feature>
<dbReference type="InterPro" id="IPR039430">
    <property type="entry name" value="Thymidylate_kin-like_dom"/>
</dbReference>
<accession>A0A060QF18</accession>
<dbReference type="eggNOG" id="COG0125">
    <property type="taxonomic scope" value="Bacteria"/>
</dbReference>
<evidence type="ECO:0000256" key="4">
    <source>
        <dbReference type="ARBA" id="ARBA00022679"/>
    </source>
</evidence>
<dbReference type="RefSeq" id="WP_023977288.1">
    <property type="nucleotide sequence ID" value="NZ_CBLX010000009.1"/>
</dbReference>
<dbReference type="AlphaFoldDB" id="A0A060QF18"/>
<keyword evidence="7 12" id="KW-0418">Kinase</keyword>
<dbReference type="PANTHER" id="PTHR10344:SF4">
    <property type="entry name" value="UMP-CMP KINASE 2, MITOCHONDRIAL"/>
    <property type="match status" value="1"/>
</dbReference>
<evidence type="ECO:0000256" key="12">
    <source>
        <dbReference type="HAMAP-Rule" id="MF_00165"/>
    </source>
</evidence>
<dbReference type="FunFam" id="3.40.50.300:FF:000225">
    <property type="entry name" value="Thymidylate kinase"/>
    <property type="match status" value="1"/>
</dbReference>
<dbReference type="GO" id="GO:0006227">
    <property type="term" value="P:dUDP biosynthetic process"/>
    <property type="evidence" value="ECO:0007669"/>
    <property type="project" value="TreeGrafter"/>
</dbReference>
<protein>
    <recommendedName>
        <fullName evidence="3 12">Thymidylate kinase</fullName>
        <ecNumber evidence="2 12">2.7.4.9</ecNumber>
    </recommendedName>
    <alternativeName>
        <fullName evidence="9 12">dTMP kinase</fullName>
    </alternativeName>
</protein>
<proteinExistence type="inferred from homology"/>
<evidence type="ECO:0000256" key="7">
    <source>
        <dbReference type="ARBA" id="ARBA00022777"/>
    </source>
</evidence>
<keyword evidence="6 12" id="KW-0547">Nucleotide-binding</keyword>
<evidence type="ECO:0000256" key="1">
    <source>
        <dbReference type="ARBA" id="ARBA00009776"/>
    </source>
</evidence>
<dbReference type="InterPro" id="IPR027417">
    <property type="entry name" value="P-loop_NTPase"/>
</dbReference>
<dbReference type="CDD" id="cd01672">
    <property type="entry name" value="TMPK"/>
    <property type="match status" value="1"/>
</dbReference>
<reference evidence="14 15" key="2">
    <citation type="journal article" date="2014" name="PLoS ONE">
        <title>Evolution of mitochondria reconstructed from the energy metabolism of living bacteria.</title>
        <authorList>
            <person name="Degli Esposti M."/>
            <person name="Chouaia B."/>
            <person name="Comandatore F."/>
            <person name="Crotti E."/>
            <person name="Sassera D."/>
            <person name="Lievens P.M."/>
            <person name="Daffonchio D."/>
            <person name="Bandi C."/>
        </authorList>
    </citation>
    <scope>NUCLEOTIDE SEQUENCE [LARGE SCALE GENOMIC DNA]</scope>
    <source>
        <strain evidence="14 15">SF2.1</strain>
    </source>
</reference>
<evidence type="ECO:0000256" key="3">
    <source>
        <dbReference type="ARBA" id="ARBA00017144"/>
    </source>
</evidence>
<evidence type="ECO:0000313" key="15">
    <source>
        <dbReference type="Proteomes" id="UP000027583"/>
    </source>
</evidence>
<dbReference type="InterPro" id="IPR018094">
    <property type="entry name" value="Thymidylate_kinase"/>
</dbReference>
<dbReference type="GO" id="GO:0005829">
    <property type="term" value="C:cytosol"/>
    <property type="evidence" value="ECO:0007669"/>
    <property type="project" value="TreeGrafter"/>
</dbReference>
<evidence type="ECO:0000256" key="9">
    <source>
        <dbReference type="ARBA" id="ARBA00029962"/>
    </source>
</evidence>
<keyword evidence="4 12" id="KW-0808">Transferase</keyword>
<gene>
    <name evidence="12" type="primary">tmk</name>
    <name evidence="14" type="ORF">ASAP_1485</name>
</gene>
<comment type="caution">
    <text evidence="14">The sequence shown here is derived from an EMBL/GenBank/DDBJ whole genome shotgun (WGS) entry which is preliminary data.</text>
</comment>
<dbReference type="NCBIfam" id="TIGR00041">
    <property type="entry name" value="DTMP_kinase"/>
    <property type="match status" value="1"/>
</dbReference>
<name>A0A060QF18_9PROT</name>
<dbReference type="InterPro" id="IPR018095">
    <property type="entry name" value="Thymidylate_kin_CS"/>
</dbReference>
<dbReference type="PANTHER" id="PTHR10344">
    <property type="entry name" value="THYMIDYLATE KINASE"/>
    <property type="match status" value="1"/>
</dbReference>
<dbReference type="Proteomes" id="UP000027583">
    <property type="component" value="Unassembled WGS sequence"/>
</dbReference>
<keyword evidence="8 12" id="KW-0067">ATP-binding</keyword>
<evidence type="ECO:0000256" key="11">
    <source>
        <dbReference type="ARBA" id="ARBA00057735"/>
    </source>
</evidence>
<evidence type="ECO:0000256" key="5">
    <source>
        <dbReference type="ARBA" id="ARBA00022727"/>
    </source>
</evidence>
<dbReference type="GO" id="GO:0006233">
    <property type="term" value="P:dTDP biosynthetic process"/>
    <property type="evidence" value="ECO:0007669"/>
    <property type="project" value="InterPro"/>
</dbReference>
<evidence type="ECO:0000256" key="6">
    <source>
        <dbReference type="ARBA" id="ARBA00022741"/>
    </source>
</evidence>
<evidence type="ECO:0000259" key="13">
    <source>
        <dbReference type="Pfam" id="PF02223"/>
    </source>
</evidence>
<evidence type="ECO:0000256" key="8">
    <source>
        <dbReference type="ARBA" id="ARBA00022840"/>
    </source>
</evidence>
<dbReference type="EMBL" id="CBLX010000009">
    <property type="protein sequence ID" value="CDG39530.1"/>
    <property type="molecule type" value="Genomic_DNA"/>
</dbReference>
<evidence type="ECO:0000313" key="14">
    <source>
        <dbReference type="EMBL" id="CDG39530.1"/>
    </source>
</evidence>
<organism evidence="14 15">
    <name type="scientific">Asaia bogorensis</name>
    <dbReference type="NCBI Taxonomy" id="91915"/>
    <lineage>
        <taxon>Bacteria</taxon>
        <taxon>Pseudomonadati</taxon>
        <taxon>Pseudomonadota</taxon>
        <taxon>Alphaproteobacteria</taxon>
        <taxon>Acetobacterales</taxon>
        <taxon>Acetobacteraceae</taxon>
        <taxon>Asaia</taxon>
    </lineage>
</organism>
<dbReference type="SUPFAM" id="SSF52540">
    <property type="entry name" value="P-loop containing nucleoside triphosphate hydrolases"/>
    <property type="match status" value="1"/>
</dbReference>
<feature type="domain" description="Thymidylate kinase-like" evidence="13">
    <location>
        <begin position="8"/>
        <end position="197"/>
    </location>
</feature>
<dbReference type="GO" id="GO:0005524">
    <property type="term" value="F:ATP binding"/>
    <property type="evidence" value="ECO:0007669"/>
    <property type="project" value="UniProtKB-UniRule"/>
</dbReference>
<comment type="similarity">
    <text evidence="1 12">Belongs to the thymidylate kinase family.</text>
</comment>
<dbReference type="GO" id="GO:0004798">
    <property type="term" value="F:dTMP kinase activity"/>
    <property type="evidence" value="ECO:0007669"/>
    <property type="project" value="UniProtKB-UniRule"/>
</dbReference>
<evidence type="ECO:0000256" key="10">
    <source>
        <dbReference type="ARBA" id="ARBA00048743"/>
    </source>
</evidence>
<dbReference type="GO" id="GO:0006235">
    <property type="term" value="P:dTTP biosynthetic process"/>
    <property type="evidence" value="ECO:0007669"/>
    <property type="project" value="UniProtKB-UniRule"/>
</dbReference>